<reference evidence="5" key="1">
    <citation type="journal article" date="2019" name="Int. J. Syst. Evol. Microbiol.">
        <title>The Global Catalogue of Microorganisms (GCM) 10K type strain sequencing project: providing services to taxonomists for standard genome sequencing and annotation.</title>
        <authorList>
            <consortium name="The Broad Institute Genomics Platform"/>
            <consortium name="The Broad Institute Genome Sequencing Center for Infectious Disease"/>
            <person name="Wu L."/>
            <person name="Ma J."/>
        </authorList>
    </citation>
    <scope>NUCLEOTIDE SEQUENCE [LARGE SCALE GENOMIC DNA]</scope>
    <source>
        <strain evidence="5">CCUG 54950</strain>
    </source>
</reference>
<dbReference type="Pfam" id="PF00395">
    <property type="entry name" value="SLH"/>
    <property type="match status" value="3"/>
</dbReference>
<organism evidence="4 5">
    <name type="scientific">Paenibacillus wenxiniae</name>
    <dbReference type="NCBI Taxonomy" id="1636843"/>
    <lineage>
        <taxon>Bacteria</taxon>
        <taxon>Bacillati</taxon>
        <taxon>Bacillota</taxon>
        <taxon>Bacilli</taxon>
        <taxon>Bacillales</taxon>
        <taxon>Paenibacillaceae</taxon>
        <taxon>Paenibacillus</taxon>
    </lineage>
</organism>
<dbReference type="PANTHER" id="PTHR43308:SF5">
    <property type="entry name" value="S-LAYER PROTEIN _ PEPTIDOGLYCAN ENDO-BETA-N-ACETYLGLUCOSAMINIDASE"/>
    <property type="match status" value="1"/>
</dbReference>
<feature type="signal peptide" evidence="2">
    <location>
        <begin position="1"/>
        <end position="35"/>
    </location>
</feature>
<dbReference type="InterPro" id="IPR001119">
    <property type="entry name" value="SLH_dom"/>
</dbReference>
<dbReference type="PROSITE" id="PS51272">
    <property type="entry name" value="SLH"/>
    <property type="match status" value="3"/>
</dbReference>
<dbReference type="Pfam" id="PF12733">
    <property type="entry name" value="Cadherin-like"/>
    <property type="match status" value="1"/>
</dbReference>
<gene>
    <name evidence="4" type="ORF">ACFSC9_17435</name>
</gene>
<feature type="compositionally biased region" description="Polar residues" evidence="1">
    <location>
        <begin position="545"/>
        <end position="581"/>
    </location>
</feature>
<proteinExistence type="predicted"/>
<dbReference type="InterPro" id="IPR025883">
    <property type="entry name" value="Cadherin-like_domain"/>
</dbReference>
<feature type="domain" description="SLH" evidence="3">
    <location>
        <begin position="730"/>
        <end position="789"/>
    </location>
</feature>
<evidence type="ECO:0000256" key="1">
    <source>
        <dbReference type="SAM" id="MobiDB-lite"/>
    </source>
</evidence>
<accession>A0ABW4RN51</accession>
<evidence type="ECO:0000313" key="5">
    <source>
        <dbReference type="Proteomes" id="UP001597233"/>
    </source>
</evidence>
<feature type="compositionally biased region" description="Low complexity" evidence="1">
    <location>
        <begin position="665"/>
        <end position="684"/>
    </location>
</feature>
<name>A0ABW4RN51_9BACL</name>
<feature type="domain" description="SLH" evidence="3">
    <location>
        <begin position="790"/>
        <end position="853"/>
    </location>
</feature>
<evidence type="ECO:0000256" key="2">
    <source>
        <dbReference type="SAM" id="SignalP"/>
    </source>
</evidence>
<feature type="region of interest" description="Disordered" evidence="1">
    <location>
        <begin position="665"/>
        <end position="690"/>
    </location>
</feature>
<comment type="caution">
    <text evidence="4">The sequence shown here is derived from an EMBL/GenBank/DDBJ whole genome shotgun (WGS) entry which is preliminary data.</text>
</comment>
<sequence>MKTNSLRSPWRRSVKTSVCGWLAVLLLLPSAHIYAAEITARHEQVGQDTYLGGQYLELGITESGTLGTSTASPGGFHPGSLRKSIGLNTDSDGYNTGKDMSSGDYVLPGSPSEGFIVGYKQTPSDASPKSFINEQQNGNIDIPSTTQNISTDDLLAARTVGKTCDQALGVNQTISFKPGDSFYKTTITLTNPSVTNSVYDVHYMRFLDPDMDADLNNDNSTINWVPSNPPYDADAIAIAMGSASDHVFMYVASDPRAQASVGYSRDPYSAPAFKAERAQRTDAKLADDWLTLTFNAGNLKPGESTELVFYSSVNPNMNAALAAIHADYQTAPEDIPTDLVLSGDDLTWDMKPGASAGLLTATSANPEDSFIYSLVTGEGSEANSYFDIENNRLVTAASLVRGVSSYPVRIRVTGPQGGTLEKTFTIRAHAPESSTELTSLSLENGTLQPNFKPDVTMYHATMNADASAITVQASVYDPDATLSIDGVTVTDQVYGTHSFIYTAPLTDDLTDVALKVTSPSGQSKTYTVQVIPASLQAEPEPASVSDPTAPQKNTDEFTSNPLIGSEQLAPTGSEPSTTGDNNHVVAATPVVSTTPTTPADDTYLPLVAPPLTITFPFLPELPVDPLTTIPVLISGGSGSNGAGASRLDDIVTDSAATSAPIVAPAGTTAPATKTSKTNATPASTVSSKSSNKGYIQGYQDGTFRPEQKVTRAELAVMLDRLIGSNTQTTGELDFKDIPNAYWAASGIGLVQQQGWMKGYPDGTFQPGQALTRAELASLIARWKELDSTNASTSAANDIPGNWAASDINKVVAAGLMKGFPDGQFYPNQPVTRAEIVTVLNRIQTNTPPESVKGSSNWADVTPQHWAYAAISKASE</sequence>
<keyword evidence="5" id="KW-1185">Reference proteome</keyword>
<evidence type="ECO:0000259" key="3">
    <source>
        <dbReference type="PROSITE" id="PS51272"/>
    </source>
</evidence>
<feature type="region of interest" description="Disordered" evidence="1">
    <location>
        <begin position="67"/>
        <end position="94"/>
    </location>
</feature>
<evidence type="ECO:0000313" key="4">
    <source>
        <dbReference type="EMBL" id="MFD1887280.1"/>
    </source>
</evidence>
<dbReference type="PANTHER" id="PTHR43308">
    <property type="entry name" value="OUTER MEMBRANE PROTEIN ALPHA-RELATED"/>
    <property type="match status" value="1"/>
</dbReference>
<dbReference type="InterPro" id="IPR051465">
    <property type="entry name" value="Cell_Envelope_Struct_Comp"/>
</dbReference>
<feature type="chain" id="PRO_5045497789" evidence="2">
    <location>
        <begin position="36"/>
        <end position="875"/>
    </location>
</feature>
<protein>
    <submittedName>
        <fullName evidence="4">S-layer homology domain-containing protein</fullName>
    </submittedName>
</protein>
<feature type="domain" description="SLH" evidence="3">
    <location>
        <begin position="668"/>
        <end position="729"/>
    </location>
</feature>
<dbReference type="EMBL" id="JBHUEH010000023">
    <property type="protein sequence ID" value="MFD1887280.1"/>
    <property type="molecule type" value="Genomic_DNA"/>
</dbReference>
<keyword evidence="2" id="KW-0732">Signal</keyword>
<feature type="region of interest" description="Disordered" evidence="1">
    <location>
        <begin position="537"/>
        <end position="583"/>
    </location>
</feature>
<dbReference type="Proteomes" id="UP001597233">
    <property type="component" value="Unassembled WGS sequence"/>
</dbReference>
<dbReference type="RefSeq" id="WP_347325227.1">
    <property type="nucleotide sequence ID" value="NZ_JBCGUH010000005.1"/>
</dbReference>